<feature type="region of interest" description="Disordered" evidence="1">
    <location>
        <begin position="101"/>
        <end position="127"/>
    </location>
</feature>
<dbReference type="InterPro" id="IPR024474">
    <property type="entry name" value="Znf_dom_IS66"/>
</dbReference>
<feature type="domain" description="Transposase TnpC homeodomain" evidence="4">
    <location>
        <begin position="65"/>
        <end position="134"/>
    </location>
</feature>
<accession>M9RDU8</accession>
<dbReference type="InterPro" id="IPR024463">
    <property type="entry name" value="Transposase_TnpC_homeodom"/>
</dbReference>
<feature type="domain" description="Transposase IS66 zinc-finger binding" evidence="3">
    <location>
        <begin position="142"/>
        <end position="185"/>
    </location>
</feature>
<dbReference type="KEGG" id="oar:OA238_c00960"/>
<organism evidence="6 7">
    <name type="scientific">Octadecabacter arcticus 238</name>
    <dbReference type="NCBI Taxonomy" id="391616"/>
    <lineage>
        <taxon>Bacteria</taxon>
        <taxon>Pseudomonadati</taxon>
        <taxon>Pseudomonadota</taxon>
        <taxon>Alphaproteobacteria</taxon>
        <taxon>Rhodobacterales</taxon>
        <taxon>Roseobacteraceae</taxon>
        <taxon>Octadecabacter</taxon>
    </lineage>
</organism>
<dbReference type="STRING" id="391616.OA238_c00960"/>
<dbReference type="AlphaFoldDB" id="M9RDU8"/>
<dbReference type="InterPro" id="IPR004291">
    <property type="entry name" value="Transposase_IS66_central"/>
</dbReference>
<dbReference type="NCBIfam" id="NF033517">
    <property type="entry name" value="transpos_IS66"/>
    <property type="match status" value="1"/>
</dbReference>
<gene>
    <name evidence="6" type="ORF">OA238_c00960</name>
</gene>
<keyword evidence="7" id="KW-1185">Reference proteome</keyword>
<evidence type="ECO:0000256" key="1">
    <source>
        <dbReference type="SAM" id="MobiDB-lite"/>
    </source>
</evidence>
<evidence type="ECO:0000259" key="3">
    <source>
        <dbReference type="Pfam" id="PF13005"/>
    </source>
</evidence>
<reference evidence="6 7" key="1">
    <citation type="journal article" date="2013" name="PLoS ONE">
        <title>Poles Apart: Arctic and Antarctic Octadecabacter strains Share High Genome Plasticity and a New Type of Xanthorhodopsin.</title>
        <authorList>
            <person name="Vollmers J."/>
            <person name="Voget S."/>
            <person name="Dietrich S."/>
            <person name="Gollnow K."/>
            <person name="Smits M."/>
            <person name="Meyer K."/>
            <person name="Brinkhoff T."/>
            <person name="Simon M."/>
            <person name="Daniel R."/>
        </authorList>
    </citation>
    <scope>NUCLEOTIDE SEQUENCE [LARGE SCALE GENOMIC DNA]</scope>
    <source>
        <strain evidence="6 7">238</strain>
    </source>
</reference>
<dbReference type="eggNOG" id="COG4372">
    <property type="taxonomic scope" value="Bacteria"/>
</dbReference>
<evidence type="ECO:0000259" key="5">
    <source>
        <dbReference type="Pfam" id="PF13817"/>
    </source>
</evidence>
<dbReference type="Pfam" id="PF13817">
    <property type="entry name" value="DDE_Tnp_IS66_C"/>
    <property type="match status" value="1"/>
</dbReference>
<evidence type="ECO:0000259" key="2">
    <source>
        <dbReference type="Pfam" id="PF03050"/>
    </source>
</evidence>
<proteinExistence type="predicted"/>
<dbReference type="EMBL" id="CP003742">
    <property type="protein sequence ID" value="AGI70367.1"/>
    <property type="molecule type" value="Genomic_DNA"/>
</dbReference>
<feature type="compositionally biased region" description="Acidic residues" evidence="1">
    <location>
        <begin position="101"/>
        <end position="111"/>
    </location>
</feature>
<dbReference type="InterPro" id="IPR052344">
    <property type="entry name" value="Transposase-related"/>
</dbReference>
<feature type="domain" description="Transposase IS66 C-terminal" evidence="5">
    <location>
        <begin position="496"/>
        <end position="533"/>
    </location>
</feature>
<evidence type="ECO:0000259" key="4">
    <source>
        <dbReference type="Pfam" id="PF13007"/>
    </source>
</evidence>
<dbReference type="Pfam" id="PF13005">
    <property type="entry name" value="zf-IS66"/>
    <property type="match status" value="1"/>
</dbReference>
<evidence type="ECO:0000313" key="6">
    <source>
        <dbReference type="EMBL" id="AGI70367.1"/>
    </source>
</evidence>
<feature type="domain" description="Transposase IS66 central" evidence="2">
    <location>
        <begin position="199"/>
        <end position="489"/>
    </location>
</feature>
<sequence length="552" mass="61479">MQALFAAQTAELDRKDAEMLGQSLSHAAAQKRLKAEMASVDAALSAERSAHARAIQNRDTIIADLRLQLHGHKKHRFGSKSESSAQLTLELILEEMEIEQAAETDDEDASSDAEAKPPRTPRKRKPFPKNLKRVQTTITPSDACTDCGGSFKVLGTDVMEELEYVPGHYIVNQIGRPRLACTCCEKVVQAEMPSRPIPKSFVGPALMAHILCCKYGYHLPLYRQSQMFANEGIDLSGSLMAGWVGKCTKLLERVSDAIRDHVFEAQAIFMDDTTVKLLQKGKGRGKNKTKTARLWVYARKENTWASGVPPAVWYQFSTSRGAEHPSQHLATYEGFAHADAYAGYNDAYRTGRIKEMACIAHVRREIFDLYESTKLPVAGEAVLRIKKLYDVETQARFLPASERVALRQEYAKPIFDDLEVWLKEQLGKISSKTPLAKAIKYALARLPKARPYLDHGFLESDNNTAENAVHPVAVGRKNYLFMGSEAGGKSAAIAYTLIETAKMNKVNPEAWLAWVLERIQDHPANRINDLMPWAYQDMINAKTAEAEAKGAA</sequence>
<dbReference type="HOGENOM" id="CLU_023034_0_1_5"/>
<dbReference type="PANTHER" id="PTHR33678">
    <property type="entry name" value="BLL1576 PROTEIN"/>
    <property type="match status" value="1"/>
</dbReference>
<dbReference type="Proteomes" id="UP000004688">
    <property type="component" value="Chromosome"/>
</dbReference>
<dbReference type="Pfam" id="PF13007">
    <property type="entry name" value="LZ_Tnp_IS66"/>
    <property type="match status" value="1"/>
</dbReference>
<dbReference type="InterPro" id="IPR039552">
    <property type="entry name" value="IS66_C"/>
</dbReference>
<dbReference type="PANTHER" id="PTHR33678:SF1">
    <property type="entry name" value="BLL1576 PROTEIN"/>
    <property type="match status" value="1"/>
</dbReference>
<evidence type="ECO:0000313" key="7">
    <source>
        <dbReference type="Proteomes" id="UP000004688"/>
    </source>
</evidence>
<protein>
    <submittedName>
        <fullName evidence="6">IS66-like transposase</fullName>
    </submittedName>
</protein>
<dbReference type="Pfam" id="PF03050">
    <property type="entry name" value="DDE_Tnp_IS66"/>
    <property type="match status" value="1"/>
</dbReference>
<name>M9RDU8_9RHOB</name>